<evidence type="ECO:0000313" key="1">
    <source>
        <dbReference type="EMBL" id="GIY92804.1"/>
    </source>
</evidence>
<dbReference type="Proteomes" id="UP001054945">
    <property type="component" value="Unassembled WGS sequence"/>
</dbReference>
<sequence length="85" mass="10459">MKLKRIWPLQKEMGIRWITLRYCCPIATHSSAKPSTELPEVFVWLSEPAWLKRPQWQQWDFGRRWEPPPTRHSYPPEFLQDYNYQ</sequence>
<protein>
    <submittedName>
        <fullName evidence="1">Uncharacterized protein</fullName>
    </submittedName>
</protein>
<gene>
    <name evidence="1" type="ORF">CEXT_706041</name>
</gene>
<reference evidence="1 2" key="1">
    <citation type="submission" date="2021-06" db="EMBL/GenBank/DDBJ databases">
        <title>Caerostris extrusa draft genome.</title>
        <authorList>
            <person name="Kono N."/>
            <person name="Arakawa K."/>
        </authorList>
    </citation>
    <scope>NUCLEOTIDE SEQUENCE [LARGE SCALE GENOMIC DNA]</scope>
</reference>
<name>A0AAV4XFI9_CAEEX</name>
<dbReference type="AlphaFoldDB" id="A0AAV4XFI9"/>
<accession>A0AAV4XFI9</accession>
<dbReference type="EMBL" id="BPLR01000200">
    <property type="protein sequence ID" value="GIY92804.1"/>
    <property type="molecule type" value="Genomic_DNA"/>
</dbReference>
<keyword evidence="2" id="KW-1185">Reference proteome</keyword>
<comment type="caution">
    <text evidence="1">The sequence shown here is derived from an EMBL/GenBank/DDBJ whole genome shotgun (WGS) entry which is preliminary data.</text>
</comment>
<proteinExistence type="predicted"/>
<evidence type="ECO:0000313" key="2">
    <source>
        <dbReference type="Proteomes" id="UP001054945"/>
    </source>
</evidence>
<organism evidence="1 2">
    <name type="scientific">Caerostris extrusa</name>
    <name type="common">Bark spider</name>
    <name type="synonym">Caerostris bankana</name>
    <dbReference type="NCBI Taxonomy" id="172846"/>
    <lineage>
        <taxon>Eukaryota</taxon>
        <taxon>Metazoa</taxon>
        <taxon>Ecdysozoa</taxon>
        <taxon>Arthropoda</taxon>
        <taxon>Chelicerata</taxon>
        <taxon>Arachnida</taxon>
        <taxon>Araneae</taxon>
        <taxon>Araneomorphae</taxon>
        <taxon>Entelegynae</taxon>
        <taxon>Araneoidea</taxon>
        <taxon>Araneidae</taxon>
        <taxon>Caerostris</taxon>
    </lineage>
</organism>